<protein>
    <submittedName>
        <fullName evidence="1">Transcriptional regulator, AbiEi antitoxin, Type IV TA system</fullName>
    </submittedName>
</protein>
<keyword evidence="2" id="KW-1185">Reference proteome</keyword>
<proteinExistence type="predicted"/>
<evidence type="ECO:0000313" key="2">
    <source>
        <dbReference type="Proteomes" id="UP000680365"/>
    </source>
</evidence>
<accession>A0ABS5QMK8</accession>
<dbReference type="RefSeq" id="WP_213349750.1">
    <property type="nucleotide sequence ID" value="NZ_JAEDAM010000069.1"/>
</dbReference>
<name>A0ABS5QMK8_9BACT</name>
<reference evidence="1 2" key="1">
    <citation type="journal article" date="2021" name="Nat. Commun.">
        <title>Reductive evolution and unique predatory mode in the CPR bacterium Vampirococcus lugosii.</title>
        <authorList>
            <person name="Moreira D."/>
            <person name="Zivanovic Y."/>
            <person name="Lopez-Archilla A.I."/>
            <person name="Iniesto M."/>
            <person name="Lopez-Garcia P."/>
        </authorList>
    </citation>
    <scope>NUCLEOTIDE SEQUENCE [LARGE SCALE GENOMIC DNA]</scope>
    <source>
        <strain evidence="1">Chiprana</strain>
    </source>
</reference>
<organism evidence="1 2">
    <name type="scientific">Candidatus Vampirococcus lugosii</name>
    <dbReference type="NCBI Taxonomy" id="2789015"/>
    <lineage>
        <taxon>Bacteria</taxon>
        <taxon>Candidatus Absconditibacteriota</taxon>
        <taxon>Vampirococcus</taxon>
    </lineage>
</organism>
<dbReference type="EMBL" id="JAEDAM010000069">
    <property type="protein sequence ID" value="MBS8122307.1"/>
    <property type="molecule type" value="Genomic_DNA"/>
</dbReference>
<dbReference type="Proteomes" id="UP000680365">
    <property type="component" value="Unassembled WGS sequence"/>
</dbReference>
<evidence type="ECO:0000313" key="1">
    <source>
        <dbReference type="EMBL" id="MBS8122307.1"/>
    </source>
</evidence>
<sequence>MLYFASNKIYQPSYISLESAFSYYGIIPEQVFTINGVSTKKTNYFKTDFGVFNYKKINPKLFFGYNIISLKENKVLIASLEKAILDYFYLYDNIKSTVDFEYLRWNKDILKKN</sequence>
<comment type="caution">
    <text evidence="1">The sequence shown here is derived from an EMBL/GenBank/DDBJ whole genome shotgun (WGS) entry which is preliminary data.</text>
</comment>
<gene>
    <name evidence="1" type="ORF">VAMP_275n82</name>
</gene>